<feature type="transmembrane region" description="Helical" evidence="1">
    <location>
        <begin position="102"/>
        <end position="120"/>
    </location>
</feature>
<evidence type="ECO:0000313" key="5">
    <source>
        <dbReference type="Proteomes" id="UP000663870"/>
    </source>
</evidence>
<dbReference type="EMBL" id="CAJNOL010000356">
    <property type="protein sequence ID" value="CAF1024944.1"/>
    <property type="molecule type" value="Genomic_DNA"/>
</dbReference>
<sequence length="240" mass="27216">MKNLYSTKLISHSTGFIIPLGILFILFGITSIILSSIDLYYSRSILSFPIKISTSINVTDTKNSTNSTNIINSTYITNTLLKRIFIPNAFSEQSIWPTLGKGIWCGLFFLVVGIFSLIVHREKTLISIRILSLLAFISLFISFFLFLSSITVFQRYIVEGRFNSYKRTSYEQKEVVVNALLLVCGVLSFIISLVLAIGTLIAGNFCQQQSDDFEDIDYFNQQQQQQQQQPPAYSTQPYYG</sequence>
<proteinExistence type="predicted"/>
<dbReference type="AlphaFoldDB" id="A0A813YSI4"/>
<gene>
    <name evidence="3" type="ORF">JXQ802_LOCUS15348</name>
    <name evidence="2" type="ORF">PYM288_LOCUS8920</name>
</gene>
<dbReference type="EMBL" id="CAJNOH010000124">
    <property type="protein sequence ID" value="CAF0888791.1"/>
    <property type="molecule type" value="Genomic_DNA"/>
</dbReference>
<keyword evidence="1" id="KW-1133">Transmembrane helix</keyword>
<organism evidence="2 4">
    <name type="scientific">Rotaria sordida</name>
    <dbReference type="NCBI Taxonomy" id="392033"/>
    <lineage>
        <taxon>Eukaryota</taxon>
        <taxon>Metazoa</taxon>
        <taxon>Spiralia</taxon>
        <taxon>Gnathifera</taxon>
        <taxon>Rotifera</taxon>
        <taxon>Eurotatoria</taxon>
        <taxon>Bdelloidea</taxon>
        <taxon>Philodinida</taxon>
        <taxon>Philodinidae</taxon>
        <taxon>Rotaria</taxon>
    </lineage>
</organism>
<keyword evidence="1" id="KW-0472">Membrane</keyword>
<evidence type="ECO:0000313" key="4">
    <source>
        <dbReference type="Proteomes" id="UP000663854"/>
    </source>
</evidence>
<evidence type="ECO:0000313" key="3">
    <source>
        <dbReference type="EMBL" id="CAF1024944.1"/>
    </source>
</evidence>
<comment type="caution">
    <text evidence="2">The sequence shown here is derived from an EMBL/GenBank/DDBJ whole genome shotgun (WGS) entry which is preliminary data.</text>
</comment>
<evidence type="ECO:0000313" key="2">
    <source>
        <dbReference type="EMBL" id="CAF0888791.1"/>
    </source>
</evidence>
<accession>A0A813YSI4</accession>
<keyword evidence="1" id="KW-0812">Transmembrane</keyword>
<protein>
    <submittedName>
        <fullName evidence="2">Uncharacterized protein</fullName>
    </submittedName>
</protein>
<feature type="transmembrane region" description="Helical" evidence="1">
    <location>
        <begin position="16"/>
        <end position="41"/>
    </location>
</feature>
<feature type="transmembrane region" description="Helical" evidence="1">
    <location>
        <begin position="175"/>
        <end position="201"/>
    </location>
</feature>
<name>A0A813YSI4_9BILA</name>
<feature type="transmembrane region" description="Helical" evidence="1">
    <location>
        <begin position="126"/>
        <end position="154"/>
    </location>
</feature>
<evidence type="ECO:0000256" key="1">
    <source>
        <dbReference type="SAM" id="Phobius"/>
    </source>
</evidence>
<dbReference type="Proteomes" id="UP000663870">
    <property type="component" value="Unassembled WGS sequence"/>
</dbReference>
<reference evidence="2" key="1">
    <citation type="submission" date="2021-02" db="EMBL/GenBank/DDBJ databases">
        <authorList>
            <person name="Nowell W R."/>
        </authorList>
    </citation>
    <scope>NUCLEOTIDE SEQUENCE</scope>
</reference>
<dbReference type="Proteomes" id="UP000663854">
    <property type="component" value="Unassembled WGS sequence"/>
</dbReference>
<keyword evidence="5" id="KW-1185">Reference proteome</keyword>